<reference evidence="2" key="1">
    <citation type="submission" date="2018-05" db="EMBL/GenBank/DDBJ databases">
        <authorList>
            <person name="Lanie J.A."/>
            <person name="Ng W.-L."/>
            <person name="Kazmierczak K.M."/>
            <person name="Andrzejewski T.M."/>
            <person name="Davidsen T.M."/>
            <person name="Wayne K.J."/>
            <person name="Tettelin H."/>
            <person name="Glass J.I."/>
            <person name="Rusch D."/>
            <person name="Podicherti R."/>
            <person name="Tsui H.-C.T."/>
            <person name="Winkler M.E."/>
        </authorList>
    </citation>
    <scope>NUCLEOTIDE SEQUENCE</scope>
</reference>
<proteinExistence type="predicted"/>
<sequence>MRLFLAAAGQHDLAALRHNSSSDFNTRVWTRVVPKLLPDILGSAFSGGPTEVSGTVFQGAVTEITITQGTRALTCVLREENGVLLVDDIVVPTTTLPGSLKRQFERLVPGLGFRQAIAANDSRLAATYSSSDFNRLVWSQVGDQLPLRAGRAARFLRPAVSRIREIDDDREEVVLGDREFGARVVLVNESRGFRVDDIELLSGAASDARPTMLKQALRLEIARPRNRDQAPAASSRRPTTPVVPSEPTAR</sequence>
<dbReference type="AlphaFoldDB" id="A0A382TVF1"/>
<feature type="region of interest" description="Disordered" evidence="1">
    <location>
        <begin position="222"/>
        <end position="250"/>
    </location>
</feature>
<name>A0A382TVF1_9ZZZZ</name>
<accession>A0A382TVF1</accession>
<evidence type="ECO:0000256" key="1">
    <source>
        <dbReference type="SAM" id="MobiDB-lite"/>
    </source>
</evidence>
<protein>
    <submittedName>
        <fullName evidence="2">Uncharacterized protein</fullName>
    </submittedName>
</protein>
<dbReference type="EMBL" id="UINC01139474">
    <property type="protein sequence ID" value="SVD26036.1"/>
    <property type="molecule type" value="Genomic_DNA"/>
</dbReference>
<organism evidence="2">
    <name type="scientific">marine metagenome</name>
    <dbReference type="NCBI Taxonomy" id="408172"/>
    <lineage>
        <taxon>unclassified sequences</taxon>
        <taxon>metagenomes</taxon>
        <taxon>ecological metagenomes</taxon>
    </lineage>
</organism>
<gene>
    <name evidence="2" type="ORF">METZ01_LOCUS378890</name>
</gene>
<evidence type="ECO:0000313" key="2">
    <source>
        <dbReference type="EMBL" id="SVD26036.1"/>
    </source>
</evidence>